<dbReference type="PROSITE" id="PS51375">
    <property type="entry name" value="PPR"/>
    <property type="match status" value="1"/>
</dbReference>
<evidence type="ECO:0000313" key="2">
    <source>
        <dbReference type="EMBL" id="KAG6602598.1"/>
    </source>
</evidence>
<dbReference type="AlphaFoldDB" id="A0AAV6NV54"/>
<keyword evidence="3" id="KW-1185">Reference proteome</keyword>
<evidence type="ECO:0000256" key="1">
    <source>
        <dbReference type="PROSITE-ProRule" id="PRU00708"/>
    </source>
</evidence>
<organism evidence="2 3">
    <name type="scientific">Cucurbita argyrosperma subsp. sororia</name>
    <dbReference type="NCBI Taxonomy" id="37648"/>
    <lineage>
        <taxon>Eukaryota</taxon>
        <taxon>Viridiplantae</taxon>
        <taxon>Streptophyta</taxon>
        <taxon>Embryophyta</taxon>
        <taxon>Tracheophyta</taxon>
        <taxon>Spermatophyta</taxon>
        <taxon>Magnoliopsida</taxon>
        <taxon>eudicotyledons</taxon>
        <taxon>Gunneridae</taxon>
        <taxon>Pentapetalae</taxon>
        <taxon>rosids</taxon>
        <taxon>fabids</taxon>
        <taxon>Cucurbitales</taxon>
        <taxon>Cucurbitaceae</taxon>
        <taxon>Cucurbiteae</taxon>
        <taxon>Cucurbita</taxon>
    </lineage>
</organism>
<protein>
    <submittedName>
        <fullName evidence="2">Pentatricopeptide repeat-containing protein</fullName>
    </submittedName>
</protein>
<gene>
    <name evidence="2" type="primary">PCMP-H28</name>
    <name evidence="2" type="ORF">SDJN03_07831</name>
</gene>
<proteinExistence type="predicted"/>
<dbReference type="Pfam" id="PF13041">
    <property type="entry name" value="PPR_2"/>
    <property type="match status" value="1"/>
</dbReference>
<dbReference type="PANTHER" id="PTHR47926">
    <property type="entry name" value="PENTATRICOPEPTIDE REPEAT-CONTAINING PROTEIN"/>
    <property type="match status" value="1"/>
</dbReference>
<dbReference type="GO" id="GO:0003723">
    <property type="term" value="F:RNA binding"/>
    <property type="evidence" value="ECO:0007669"/>
    <property type="project" value="InterPro"/>
</dbReference>
<comment type="caution">
    <text evidence="2">The sequence shown here is derived from an EMBL/GenBank/DDBJ whole genome shotgun (WGS) entry which is preliminary data.</text>
</comment>
<dbReference type="EMBL" id="JAGKQH010000004">
    <property type="protein sequence ID" value="KAG6602598.1"/>
    <property type="molecule type" value="Genomic_DNA"/>
</dbReference>
<reference evidence="2 3" key="1">
    <citation type="journal article" date="2021" name="Hortic Res">
        <title>The domestication of Cucurbita argyrosperma as revealed by the genome of its wild relative.</title>
        <authorList>
            <person name="Barrera-Redondo J."/>
            <person name="Sanchez-de la Vega G."/>
            <person name="Aguirre-Liguori J.A."/>
            <person name="Castellanos-Morales G."/>
            <person name="Gutierrez-Guerrero Y.T."/>
            <person name="Aguirre-Dugua X."/>
            <person name="Aguirre-Planter E."/>
            <person name="Tenaillon M.I."/>
            <person name="Lira-Saade R."/>
            <person name="Eguiarte L.E."/>
        </authorList>
    </citation>
    <scope>NUCLEOTIDE SEQUENCE [LARGE SCALE GENOMIC DNA]</scope>
    <source>
        <strain evidence="2">JBR-2021</strain>
    </source>
</reference>
<dbReference type="GO" id="GO:0009451">
    <property type="term" value="P:RNA modification"/>
    <property type="evidence" value="ECO:0007669"/>
    <property type="project" value="InterPro"/>
</dbReference>
<name>A0AAV6NV54_9ROSI</name>
<evidence type="ECO:0000313" key="3">
    <source>
        <dbReference type="Proteomes" id="UP000685013"/>
    </source>
</evidence>
<accession>A0AAV6NV54</accession>
<dbReference type="InterPro" id="IPR046960">
    <property type="entry name" value="PPR_At4g14850-like_plant"/>
</dbReference>
<dbReference type="InterPro" id="IPR002885">
    <property type="entry name" value="PPR_rpt"/>
</dbReference>
<dbReference type="NCBIfam" id="TIGR00756">
    <property type="entry name" value="PPR"/>
    <property type="match status" value="2"/>
</dbReference>
<sequence>MSSSSSRIRIYFRNGYKFLTDKEFSVNTNASCVIVWTVREFFQISLRFLVSWFGDHYIGQNGSSQIVIRGFASLSFVYTALLNMYARLQEIQDSFKVFNTMTEFNVVSWNAMISVFTLNGLYSEACDHFLRMKGEGVTPDAQSFIGIAKAMDVLGDVSKAKEVSHFASLLGVDSNTLVDMHSKCRSLQEADPSLTLILQIVGLMSRGMQ</sequence>
<feature type="repeat" description="PPR" evidence="1">
    <location>
        <begin position="105"/>
        <end position="139"/>
    </location>
</feature>
<dbReference type="Proteomes" id="UP000685013">
    <property type="component" value="Chromosome 4"/>
</dbReference>
<feature type="non-terminal residue" evidence="2">
    <location>
        <position position="1"/>
    </location>
</feature>